<keyword evidence="2" id="KW-0812">Transmembrane</keyword>
<dbReference type="InParanoid" id="A0A165EC15"/>
<gene>
    <name evidence="3" type="ORF">EXIGLDRAFT_840625</name>
</gene>
<dbReference type="AlphaFoldDB" id="A0A165EC15"/>
<organism evidence="3 4">
    <name type="scientific">Exidia glandulosa HHB12029</name>
    <dbReference type="NCBI Taxonomy" id="1314781"/>
    <lineage>
        <taxon>Eukaryota</taxon>
        <taxon>Fungi</taxon>
        <taxon>Dikarya</taxon>
        <taxon>Basidiomycota</taxon>
        <taxon>Agaricomycotina</taxon>
        <taxon>Agaricomycetes</taxon>
        <taxon>Auriculariales</taxon>
        <taxon>Exidiaceae</taxon>
        <taxon>Exidia</taxon>
    </lineage>
</organism>
<evidence type="ECO:0000313" key="3">
    <source>
        <dbReference type="EMBL" id="KZV86566.1"/>
    </source>
</evidence>
<evidence type="ECO:0008006" key="5">
    <source>
        <dbReference type="Google" id="ProtNLM"/>
    </source>
</evidence>
<keyword evidence="2" id="KW-0472">Membrane</keyword>
<sequence length="400" mass="44651">MDFVLGFNTYVGDPNAHTPAFRLSRPGQRPRRRVPRRQWVGFTSDPQSTGPIPTMLCVGIEIDRRGVDLDTPSSSLLYRGIITTGPEDVLGLQVWIKGGCTPGRIARLKHESSVYDSLHALQGVSVARSLGLFYRKRDASYPDYTVPGCNIPDAILILVHAGRTLDAMEHPTRSAFHHLRWSFREGISDAILALHNSGYQHNRISPAAVARRGKRAILIELGHVTEHQCARDNTLVVPGTYTPSEVDFGCNEVFDVLTMFGAVWAPSVVEICGRYWSARTLLCDPVLVADEAVGMSDREAITAVFDEIEDYLRCFYPWDKDSLNEVKGRRADVIERFLCAPRIAEPEAQIITATDLDVDRDMAPKAEVVWRPRWWTASLSVALFGCALGVVFIRQSQMSR</sequence>
<reference evidence="3 4" key="1">
    <citation type="journal article" date="2016" name="Mol. Biol. Evol.">
        <title>Comparative Genomics of Early-Diverging Mushroom-Forming Fungi Provides Insights into the Origins of Lignocellulose Decay Capabilities.</title>
        <authorList>
            <person name="Nagy L.G."/>
            <person name="Riley R."/>
            <person name="Tritt A."/>
            <person name="Adam C."/>
            <person name="Daum C."/>
            <person name="Floudas D."/>
            <person name="Sun H."/>
            <person name="Yadav J.S."/>
            <person name="Pangilinan J."/>
            <person name="Larsson K.H."/>
            <person name="Matsuura K."/>
            <person name="Barry K."/>
            <person name="Labutti K."/>
            <person name="Kuo R."/>
            <person name="Ohm R.A."/>
            <person name="Bhattacharya S.S."/>
            <person name="Shirouzu T."/>
            <person name="Yoshinaga Y."/>
            <person name="Martin F.M."/>
            <person name="Grigoriev I.V."/>
            <person name="Hibbett D.S."/>
        </authorList>
    </citation>
    <scope>NUCLEOTIDE SEQUENCE [LARGE SCALE GENOMIC DNA]</scope>
    <source>
        <strain evidence="3 4">HHB12029</strain>
    </source>
</reference>
<keyword evidence="2" id="KW-1133">Transmembrane helix</keyword>
<proteinExistence type="predicted"/>
<feature type="region of interest" description="Disordered" evidence="1">
    <location>
        <begin position="18"/>
        <end position="47"/>
    </location>
</feature>
<dbReference type="OrthoDB" id="3182995at2759"/>
<dbReference type="Proteomes" id="UP000077266">
    <property type="component" value="Unassembled WGS sequence"/>
</dbReference>
<dbReference type="STRING" id="1314781.A0A165EC15"/>
<protein>
    <recommendedName>
        <fullName evidence="5">Protein kinase domain-containing protein</fullName>
    </recommendedName>
</protein>
<dbReference type="EMBL" id="KV426151">
    <property type="protein sequence ID" value="KZV86566.1"/>
    <property type="molecule type" value="Genomic_DNA"/>
</dbReference>
<evidence type="ECO:0000256" key="1">
    <source>
        <dbReference type="SAM" id="MobiDB-lite"/>
    </source>
</evidence>
<feature type="transmembrane region" description="Helical" evidence="2">
    <location>
        <begin position="374"/>
        <end position="393"/>
    </location>
</feature>
<evidence type="ECO:0000313" key="4">
    <source>
        <dbReference type="Proteomes" id="UP000077266"/>
    </source>
</evidence>
<keyword evidence="4" id="KW-1185">Reference proteome</keyword>
<accession>A0A165EC15</accession>
<name>A0A165EC15_EXIGL</name>
<evidence type="ECO:0000256" key="2">
    <source>
        <dbReference type="SAM" id="Phobius"/>
    </source>
</evidence>